<feature type="compositionally biased region" description="Low complexity" evidence="1">
    <location>
        <begin position="248"/>
        <end position="257"/>
    </location>
</feature>
<dbReference type="Proteomes" id="UP001174936">
    <property type="component" value="Unassembled WGS sequence"/>
</dbReference>
<comment type="caution">
    <text evidence="2">The sequence shown here is derived from an EMBL/GenBank/DDBJ whole genome shotgun (WGS) entry which is preliminary data.</text>
</comment>
<proteinExistence type="predicted"/>
<protein>
    <submittedName>
        <fullName evidence="2">Uncharacterized protein</fullName>
    </submittedName>
</protein>
<dbReference type="AlphaFoldDB" id="A0AA39XSR7"/>
<evidence type="ECO:0000313" key="3">
    <source>
        <dbReference type="Proteomes" id="UP001174936"/>
    </source>
</evidence>
<reference evidence="2" key="1">
    <citation type="submission" date="2023-06" db="EMBL/GenBank/DDBJ databases">
        <title>Genome-scale phylogeny and comparative genomics of the fungal order Sordariales.</title>
        <authorList>
            <consortium name="Lawrence Berkeley National Laboratory"/>
            <person name="Hensen N."/>
            <person name="Bonometti L."/>
            <person name="Westerberg I."/>
            <person name="Brannstrom I.O."/>
            <person name="Guillou S."/>
            <person name="Cros-Aarteil S."/>
            <person name="Calhoun S."/>
            <person name="Haridas S."/>
            <person name="Kuo A."/>
            <person name="Mondo S."/>
            <person name="Pangilinan J."/>
            <person name="Riley R."/>
            <person name="Labutti K."/>
            <person name="Andreopoulos B."/>
            <person name="Lipzen A."/>
            <person name="Chen C."/>
            <person name="Yanf M."/>
            <person name="Daum C."/>
            <person name="Ng V."/>
            <person name="Clum A."/>
            <person name="Steindorff A."/>
            <person name="Ohm R."/>
            <person name="Martin F."/>
            <person name="Silar P."/>
            <person name="Natvig D."/>
            <person name="Lalanne C."/>
            <person name="Gautier V."/>
            <person name="Ament-Velasquez S.L."/>
            <person name="Kruys A."/>
            <person name="Hutchinson M.I."/>
            <person name="Powell A.J."/>
            <person name="Barry K."/>
            <person name="Miller A.N."/>
            <person name="Grigoriev I.V."/>
            <person name="Debuchy R."/>
            <person name="Gladieux P."/>
            <person name="Thoren M.H."/>
            <person name="Johannesson H."/>
        </authorList>
    </citation>
    <scope>NUCLEOTIDE SEQUENCE</scope>
    <source>
        <strain evidence="2">SMH2532-1</strain>
    </source>
</reference>
<name>A0AA39XSR7_9PEZI</name>
<accession>A0AA39XSR7</accession>
<feature type="region of interest" description="Disordered" evidence="1">
    <location>
        <begin position="105"/>
        <end position="134"/>
    </location>
</feature>
<dbReference type="EMBL" id="JAULSV010000007">
    <property type="protein sequence ID" value="KAK0639100.1"/>
    <property type="molecule type" value="Genomic_DNA"/>
</dbReference>
<organism evidence="2 3">
    <name type="scientific">Cercophora newfieldiana</name>
    <dbReference type="NCBI Taxonomy" id="92897"/>
    <lineage>
        <taxon>Eukaryota</taxon>
        <taxon>Fungi</taxon>
        <taxon>Dikarya</taxon>
        <taxon>Ascomycota</taxon>
        <taxon>Pezizomycotina</taxon>
        <taxon>Sordariomycetes</taxon>
        <taxon>Sordariomycetidae</taxon>
        <taxon>Sordariales</taxon>
        <taxon>Lasiosphaeriaceae</taxon>
        <taxon>Cercophora</taxon>
    </lineage>
</organism>
<evidence type="ECO:0000313" key="2">
    <source>
        <dbReference type="EMBL" id="KAK0639100.1"/>
    </source>
</evidence>
<evidence type="ECO:0000256" key="1">
    <source>
        <dbReference type="SAM" id="MobiDB-lite"/>
    </source>
</evidence>
<gene>
    <name evidence="2" type="ORF">B0T16DRAFT_449897</name>
</gene>
<feature type="compositionally biased region" description="Basic and acidic residues" evidence="1">
    <location>
        <begin position="119"/>
        <end position="128"/>
    </location>
</feature>
<feature type="region of interest" description="Disordered" evidence="1">
    <location>
        <begin position="237"/>
        <end position="262"/>
    </location>
</feature>
<feature type="region of interest" description="Disordered" evidence="1">
    <location>
        <begin position="367"/>
        <end position="387"/>
    </location>
</feature>
<keyword evidence="3" id="KW-1185">Reference proteome</keyword>
<feature type="compositionally biased region" description="Basic and acidic residues" evidence="1">
    <location>
        <begin position="373"/>
        <end position="387"/>
    </location>
</feature>
<sequence length="420" mass="46788">MPSPSALPPGSQMRSWFLLHRATDSLRPSPSSIMIRLWKPGSDSGCNICWKARLRLLARAPSALKGTWTSIYTKTWQTSSKRCGDRLLAICPCVDARIVSEEIDKDGADPVLEQPEANDPAHDKEYRTTGHLSPMDYVPSSRTHTLAFILNRAIPNDSVARAQSVAPGRELPSGAYATSTIRRSPRSRDLFLAETPTPTTMSPRFLDHLELAIHTLPPIRRAITAPRNRFQYAHGAGAQDHDIPNAGAASRHSSPQRSPHRAVFWDPSSTLVSRSTFCDVSGMTAEVLERDFDYHTRRHVTGHSRVHDRHHSRLHDRHYLASVADSAANSGASTATANGKLQIEADEVNIRVQLEFDMYRARREAQTTATRYSDLERQKGAVESSLRDQKDLVNEIEASHCKYTQNTAAEVHTTTEPHKV</sequence>